<dbReference type="Pfam" id="PF00892">
    <property type="entry name" value="EamA"/>
    <property type="match status" value="1"/>
</dbReference>
<name>C8PLE1_9BACT</name>
<dbReference type="OrthoDB" id="1412048at2"/>
<evidence type="ECO:0000259" key="2">
    <source>
        <dbReference type="Pfam" id="PF00892"/>
    </source>
</evidence>
<evidence type="ECO:0000313" key="4">
    <source>
        <dbReference type="Proteomes" id="UP000005709"/>
    </source>
</evidence>
<dbReference type="InterPro" id="IPR000620">
    <property type="entry name" value="EamA_dom"/>
</dbReference>
<dbReference type="AlphaFoldDB" id="C8PLE1"/>
<evidence type="ECO:0000256" key="1">
    <source>
        <dbReference type="SAM" id="Phobius"/>
    </source>
</evidence>
<keyword evidence="1" id="KW-0472">Membrane</keyword>
<dbReference type="RefSeq" id="WP_005873228.1">
    <property type="nucleotide sequence ID" value="NZ_ACYG01000032.1"/>
</dbReference>
<protein>
    <submittedName>
        <fullName evidence="3">Carboxylate/Amino Acid/Amine Transporter</fullName>
    </submittedName>
</protein>
<feature type="transmembrane region" description="Helical" evidence="1">
    <location>
        <begin position="136"/>
        <end position="159"/>
    </location>
</feature>
<feature type="domain" description="EamA" evidence="2">
    <location>
        <begin position="5"/>
        <end position="126"/>
    </location>
</feature>
<feature type="transmembrane region" description="Helical" evidence="1">
    <location>
        <begin position="258"/>
        <end position="275"/>
    </location>
</feature>
<evidence type="ECO:0000313" key="3">
    <source>
        <dbReference type="EMBL" id="EEV16253.1"/>
    </source>
</evidence>
<keyword evidence="4" id="KW-1185">Reference proteome</keyword>
<feature type="transmembrane region" description="Helical" evidence="1">
    <location>
        <begin position="55"/>
        <end position="74"/>
    </location>
</feature>
<dbReference type="eggNOG" id="COG0697">
    <property type="taxonomic scope" value="Bacteria"/>
</dbReference>
<feature type="transmembrane region" description="Helical" evidence="1">
    <location>
        <begin position="29"/>
        <end position="48"/>
    </location>
</feature>
<organism evidence="3 4">
    <name type="scientific">Campylobacter gracilis RM3268</name>
    <dbReference type="NCBI Taxonomy" id="553220"/>
    <lineage>
        <taxon>Bacteria</taxon>
        <taxon>Pseudomonadati</taxon>
        <taxon>Campylobacterota</taxon>
        <taxon>Epsilonproteobacteria</taxon>
        <taxon>Campylobacterales</taxon>
        <taxon>Campylobacteraceae</taxon>
        <taxon>Campylobacter</taxon>
    </lineage>
</organism>
<keyword evidence="1" id="KW-0812">Transmembrane</keyword>
<feature type="transmembrane region" description="Helical" evidence="1">
    <location>
        <begin position="86"/>
        <end position="104"/>
    </location>
</feature>
<keyword evidence="1" id="KW-1133">Transmembrane helix</keyword>
<feature type="transmembrane region" description="Helical" evidence="1">
    <location>
        <begin position="171"/>
        <end position="191"/>
    </location>
</feature>
<reference evidence="3 4" key="1">
    <citation type="submission" date="2009-07" db="EMBL/GenBank/DDBJ databases">
        <authorList>
            <person name="Madupu R."/>
            <person name="Sebastian Y."/>
            <person name="Durkin A.S."/>
            <person name="Torralba M."/>
            <person name="Methe B."/>
            <person name="Sutton G.G."/>
            <person name="Strausberg R.L."/>
            <person name="Nelson K.E."/>
        </authorList>
    </citation>
    <scope>NUCLEOTIDE SEQUENCE [LARGE SCALE GENOMIC DNA]</scope>
    <source>
        <strain evidence="3 4">RM3268</strain>
    </source>
</reference>
<feature type="transmembrane region" description="Helical" evidence="1">
    <location>
        <begin position="233"/>
        <end position="252"/>
    </location>
</feature>
<dbReference type="InterPro" id="IPR037185">
    <property type="entry name" value="EmrE-like"/>
</dbReference>
<dbReference type="SUPFAM" id="SSF103481">
    <property type="entry name" value="Multidrug resistance efflux transporter EmrE"/>
    <property type="match status" value="2"/>
</dbReference>
<feature type="transmembrane region" description="Helical" evidence="1">
    <location>
        <begin position="203"/>
        <end position="221"/>
    </location>
</feature>
<comment type="caution">
    <text evidence="3">The sequence shown here is derived from an EMBL/GenBank/DDBJ whole genome shotgun (WGS) entry which is preliminary data.</text>
</comment>
<accession>C8PLE1</accession>
<gene>
    <name evidence="3" type="primary">yedA</name>
    <name evidence="3" type="ORF">CAMGR0001_1950</name>
</gene>
<dbReference type="Proteomes" id="UP000005709">
    <property type="component" value="Unassembled WGS sequence"/>
</dbReference>
<dbReference type="GO" id="GO:0016020">
    <property type="term" value="C:membrane"/>
    <property type="evidence" value="ECO:0007669"/>
    <property type="project" value="InterPro"/>
</dbReference>
<dbReference type="EMBL" id="ACYG01000032">
    <property type="protein sequence ID" value="EEV16253.1"/>
    <property type="molecule type" value="Genomic_DNA"/>
</dbReference>
<dbReference type="STRING" id="824.CGRAC_1431"/>
<proteinExistence type="predicted"/>
<sequence length="289" mass="32014">MKKLILVTCIWAFSFSLIGEFLRGIDSAYLAFSRVSLALICFLPFMKFRGINPALALKICAVGAVQIGVMYIFYYRSFAYLKVYEVALFTIFTPFYVTLLYDALKLRFRALYLFSVAVAVLGALVIKFGAINSEFLTGFLLVQGANLCFGLGQSAYKFMLERHGFSEQKELFGYFFVGAAAVTAIAAIVLGDFSKFNPSFSQGAVIMYLGTVASALGYFLWNKGACEVDSGVLAIMNNALIPAAIVVNLVFWQKDADLARLLAGSALIYVSLILHKKIMKFYAVREQRI</sequence>
<feature type="transmembrane region" description="Helical" evidence="1">
    <location>
        <begin position="111"/>
        <end position="130"/>
    </location>
</feature>